<keyword evidence="11" id="KW-1006">Bacterial flagellum protein export</keyword>
<evidence type="ECO:0000256" key="2">
    <source>
        <dbReference type="ARBA" id="ARBA00008531"/>
    </source>
</evidence>
<evidence type="ECO:0000256" key="7">
    <source>
        <dbReference type="ARBA" id="ARBA00022795"/>
    </source>
</evidence>
<evidence type="ECO:0000256" key="13">
    <source>
        <dbReference type="ARBA" id="ARBA00030866"/>
    </source>
</evidence>
<dbReference type="PANTHER" id="PTHR43134">
    <property type="entry name" value="SIGNAL RECOGNITION PARTICLE RECEPTOR SUBUNIT ALPHA"/>
    <property type="match status" value="1"/>
</dbReference>
<gene>
    <name evidence="16" type="ORF">ENO47_05920</name>
</gene>
<evidence type="ECO:0000256" key="8">
    <source>
        <dbReference type="ARBA" id="ARBA00022927"/>
    </source>
</evidence>
<evidence type="ECO:0000256" key="6">
    <source>
        <dbReference type="ARBA" id="ARBA00022741"/>
    </source>
</evidence>
<dbReference type="Pfam" id="PF00448">
    <property type="entry name" value="SRP54"/>
    <property type="match status" value="1"/>
</dbReference>
<keyword evidence="14" id="KW-0175">Coiled coil</keyword>
<comment type="subcellular location">
    <subcellularLocation>
        <location evidence="1">Cell membrane</location>
        <topology evidence="1">Peripheral membrane protein</topology>
        <orientation evidence="1">Cytoplasmic side</orientation>
    </subcellularLocation>
</comment>
<dbReference type="PANTHER" id="PTHR43134:SF3">
    <property type="entry name" value="FLAGELLAR BIOSYNTHESIS PROTEIN FLHF"/>
    <property type="match status" value="1"/>
</dbReference>
<dbReference type="InterPro" id="IPR027417">
    <property type="entry name" value="P-loop_NTPase"/>
</dbReference>
<dbReference type="Gene3D" id="3.40.50.300">
    <property type="entry name" value="P-loop containing nucleotide triphosphate hydrolases"/>
    <property type="match status" value="1"/>
</dbReference>
<dbReference type="GO" id="GO:0005525">
    <property type="term" value="F:GTP binding"/>
    <property type="evidence" value="ECO:0007669"/>
    <property type="project" value="UniProtKB-KW"/>
</dbReference>
<name>A0A7C2ZIB0_9AQUI</name>
<keyword evidence="4" id="KW-0813">Transport</keyword>
<evidence type="ECO:0000256" key="10">
    <source>
        <dbReference type="ARBA" id="ARBA00023136"/>
    </source>
</evidence>
<dbReference type="Gene3D" id="1.20.120.1380">
    <property type="entry name" value="Flagellar FlhF biosynthesis protein, N domain"/>
    <property type="match status" value="1"/>
</dbReference>
<comment type="function">
    <text evidence="12">Necessary for flagellar biosynthesis. May be involved in translocation of the flagellum.</text>
</comment>
<dbReference type="GO" id="GO:0003924">
    <property type="term" value="F:GTPase activity"/>
    <property type="evidence" value="ECO:0007669"/>
    <property type="project" value="InterPro"/>
</dbReference>
<keyword evidence="7" id="KW-1005">Bacterial flagellum biogenesis</keyword>
<dbReference type="CDD" id="cd17873">
    <property type="entry name" value="FlhF"/>
    <property type="match status" value="1"/>
</dbReference>
<evidence type="ECO:0000313" key="16">
    <source>
        <dbReference type="EMBL" id="HEW46187.1"/>
    </source>
</evidence>
<accession>A0A7C2ZIB0</accession>
<keyword evidence="16" id="KW-0282">Flagellum</keyword>
<dbReference type="SMART" id="SM00962">
    <property type="entry name" value="SRP54"/>
    <property type="match status" value="1"/>
</dbReference>
<feature type="coiled-coil region" evidence="14">
    <location>
        <begin position="66"/>
        <end position="96"/>
    </location>
</feature>
<dbReference type="GO" id="GO:0044781">
    <property type="term" value="P:bacterial-type flagellum organization"/>
    <property type="evidence" value="ECO:0007669"/>
    <property type="project" value="UniProtKB-KW"/>
</dbReference>
<reference evidence="16" key="1">
    <citation type="journal article" date="2020" name="mSystems">
        <title>Genome- and Community-Level Interaction Insights into Carbon Utilization and Element Cycling Functions of Hydrothermarchaeota in Hydrothermal Sediment.</title>
        <authorList>
            <person name="Zhou Z."/>
            <person name="Liu Y."/>
            <person name="Xu W."/>
            <person name="Pan J."/>
            <person name="Luo Z.H."/>
            <person name="Li M."/>
        </authorList>
    </citation>
    <scope>NUCLEOTIDE SEQUENCE [LARGE SCALE GENOMIC DNA]</scope>
    <source>
        <strain evidence="16">SpSt-132</strain>
    </source>
</reference>
<dbReference type="InterPro" id="IPR000897">
    <property type="entry name" value="SRP54_GTPase_dom"/>
</dbReference>
<keyword evidence="9" id="KW-0342">GTP-binding</keyword>
<dbReference type="GO" id="GO:0005886">
    <property type="term" value="C:plasma membrane"/>
    <property type="evidence" value="ECO:0007669"/>
    <property type="project" value="UniProtKB-SubCell"/>
</dbReference>
<sequence length="368" mass="41674">MKIKKLVVDSLQEAVEEVRALYGSEAVILSTRVVKQKLIPFLPFPKSSKLEITVGIPDKEDFATELKKEESLYQEINRLKENLKEVMDLVKKQKLEKEEPKKDDLESEYSIRALHLMNKLINRGVSRDVAQKIVESACGYDFELKRLDLKGENIESLIEGFSKNIKLVENFPEEGFSVITLLGPTGVGKTTTIAKLAYMLKNKGKRVGLITIDSYRVGAVEQLRTYANIMELPFRIADTPYRLRECIGELSSLDLVLVDTGGRSQYDEIRIRELSPFFAKLPALKAYITLGANAEERVQYEVIESFSFVEPAGLIFTKLDETNYFGTTINVAYRTQLPVLCFTTGQRVPEDLIMASYEYLAKIFLGVA</sequence>
<evidence type="ECO:0000256" key="9">
    <source>
        <dbReference type="ARBA" id="ARBA00023134"/>
    </source>
</evidence>
<feature type="domain" description="SRP54-type proteins GTP-binding" evidence="15">
    <location>
        <begin position="176"/>
        <end position="366"/>
    </location>
</feature>
<keyword evidence="8" id="KW-0653">Protein transport</keyword>
<dbReference type="GO" id="GO:0006614">
    <property type="term" value="P:SRP-dependent cotranslational protein targeting to membrane"/>
    <property type="evidence" value="ECO:0007669"/>
    <property type="project" value="InterPro"/>
</dbReference>
<keyword evidence="6" id="KW-0547">Nucleotide-binding</keyword>
<dbReference type="EMBL" id="DSFP01000051">
    <property type="protein sequence ID" value="HEW46187.1"/>
    <property type="molecule type" value="Genomic_DNA"/>
</dbReference>
<keyword evidence="16" id="KW-0969">Cilium</keyword>
<protein>
    <recommendedName>
        <fullName evidence="3">Flagellar biosynthesis protein FlhF</fullName>
    </recommendedName>
    <alternativeName>
        <fullName evidence="13">Flagella-associated GTP-binding protein</fullName>
    </alternativeName>
</protein>
<evidence type="ECO:0000256" key="1">
    <source>
        <dbReference type="ARBA" id="ARBA00004413"/>
    </source>
</evidence>
<evidence type="ECO:0000256" key="11">
    <source>
        <dbReference type="ARBA" id="ARBA00023225"/>
    </source>
</evidence>
<evidence type="ECO:0000256" key="4">
    <source>
        <dbReference type="ARBA" id="ARBA00022448"/>
    </source>
</evidence>
<dbReference type="FunFam" id="3.40.50.300:FF:000695">
    <property type="entry name" value="Flagellar biosynthesis regulator FlhF"/>
    <property type="match status" value="1"/>
</dbReference>
<keyword evidence="10" id="KW-0472">Membrane</keyword>
<dbReference type="AlphaFoldDB" id="A0A7C2ZIB0"/>
<organism evidence="16">
    <name type="scientific">Hydrogenobacter sp</name>
    <dbReference type="NCBI Taxonomy" id="2152829"/>
    <lineage>
        <taxon>Bacteria</taxon>
        <taxon>Pseudomonadati</taxon>
        <taxon>Aquificota</taxon>
        <taxon>Aquificia</taxon>
        <taxon>Aquificales</taxon>
        <taxon>Aquificaceae</taxon>
        <taxon>Hydrogenobacter</taxon>
    </lineage>
</organism>
<comment type="similarity">
    <text evidence="2">Belongs to the GTP-binding SRP family.</text>
</comment>
<evidence type="ECO:0000259" key="15">
    <source>
        <dbReference type="SMART" id="SM00962"/>
    </source>
</evidence>
<dbReference type="InterPro" id="IPR047040">
    <property type="entry name" value="FlhF__GTPase_dom"/>
</dbReference>
<dbReference type="SUPFAM" id="SSF52540">
    <property type="entry name" value="P-loop containing nucleoside triphosphate hydrolases"/>
    <property type="match status" value="2"/>
</dbReference>
<dbReference type="GO" id="GO:0005047">
    <property type="term" value="F:signal recognition particle binding"/>
    <property type="evidence" value="ECO:0007669"/>
    <property type="project" value="TreeGrafter"/>
</dbReference>
<evidence type="ECO:0000256" key="12">
    <source>
        <dbReference type="ARBA" id="ARBA00025337"/>
    </source>
</evidence>
<keyword evidence="16" id="KW-0966">Cell projection</keyword>
<evidence type="ECO:0000256" key="14">
    <source>
        <dbReference type="SAM" id="Coils"/>
    </source>
</evidence>
<proteinExistence type="inferred from homology"/>
<dbReference type="GO" id="GO:0015031">
    <property type="term" value="P:protein transport"/>
    <property type="evidence" value="ECO:0007669"/>
    <property type="project" value="UniProtKB-KW"/>
</dbReference>
<evidence type="ECO:0000256" key="3">
    <source>
        <dbReference type="ARBA" id="ARBA00014919"/>
    </source>
</evidence>
<evidence type="ECO:0000256" key="5">
    <source>
        <dbReference type="ARBA" id="ARBA00022475"/>
    </source>
</evidence>
<keyword evidence="5" id="KW-1003">Cell membrane</keyword>
<comment type="caution">
    <text evidence="16">The sequence shown here is derived from an EMBL/GenBank/DDBJ whole genome shotgun (WGS) entry which is preliminary data.</text>
</comment>